<dbReference type="OrthoDB" id="795989at2"/>
<gene>
    <name evidence="8" type="ORF">HYN48_07500</name>
</gene>
<evidence type="ECO:0000259" key="6">
    <source>
        <dbReference type="Pfam" id="PF04542"/>
    </source>
</evidence>
<keyword evidence="4" id="KW-0238">DNA-binding</keyword>
<evidence type="ECO:0000256" key="1">
    <source>
        <dbReference type="ARBA" id="ARBA00010641"/>
    </source>
</evidence>
<dbReference type="InterPro" id="IPR039425">
    <property type="entry name" value="RNA_pol_sigma-70-like"/>
</dbReference>
<dbReference type="SUPFAM" id="SSF88946">
    <property type="entry name" value="Sigma2 domain of RNA polymerase sigma factors"/>
    <property type="match status" value="1"/>
</dbReference>
<dbReference type="SUPFAM" id="SSF88659">
    <property type="entry name" value="Sigma3 and sigma4 domains of RNA polymerase sigma factors"/>
    <property type="match status" value="1"/>
</dbReference>
<organism evidence="8 9">
    <name type="scientific">Flavobacterium magnum</name>
    <dbReference type="NCBI Taxonomy" id="2162713"/>
    <lineage>
        <taxon>Bacteria</taxon>
        <taxon>Pseudomonadati</taxon>
        <taxon>Bacteroidota</taxon>
        <taxon>Flavobacteriia</taxon>
        <taxon>Flavobacteriales</taxon>
        <taxon>Flavobacteriaceae</taxon>
        <taxon>Flavobacterium</taxon>
    </lineage>
</organism>
<keyword evidence="3" id="KW-0731">Sigma factor</keyword>
<keyword evidence="5" id="KW-0804">Transcription</keyword>
<proteinExistence type="inferred from homology"/>
<evidence type="ECO:0000313" key="9">
    <source>
        <dbReference type="Proteomes" id="UP000244193"/>
    </source>
</evidence>
<feature type="domain" description="RNA polymerase sigma-70 region 2" evidence="6">
    <location>
        <begin position="14"/>
        <end position="76"/>
    </location>
</feature>
<accession>A0A2S0RE87</accession>
<dbReference type="InterPro" id="IPR007627">
    <property type="entry name" value="RNA_pol_sigma70_r2"/>
</dbReference>
<evidence type="ECO:0000256" key="3">
    <source>
        <dbReference type="ARBA" id="ARBA00023082"/>
    </source>
</evidence>
<evidence type="ECO:0000313" key="8">
    <source>
        <dbReference type="EMBL" id="AWA29935.1"/>
    </source>
</evidence>
<dbReference type="Pfam" id="PF08281">
    <property type="entry name" value="Sigma70_r4_2"/>
    <property type="match status" value="1"/>
</dbReference>
<dbReference type="Proteomes" id="UP000244193">
    <property type="component" value="Chromosome"/>
</dbReference>
<dbReference type="NCBIfam" id="TIGR02937">
    <property type="entry name" value="sigma70-ECF"/>
    <property type="match status" value="1"/>
</dbReference>
<dbReference type="GO" id="GO:0006352">
    <property type="term" value="P:DNA-templated transcription initiation"/>
    <property type="evidence" value="ECO:0007669"/>
    <property type="project" value="InterPro"/>
</dbReference>
<comment type="similarity">
    <text evidence="1">Belongs to the sigma-70 factor family. ECF subfamily.</text>
</comment>
<reference evidence="8 9" key="1">
    <citation type="submission" date="2018-04" db="EMBL/GenBank/DDBJ databases">
        <title>Genome sequencing of Flavobacterium sp. HYN0048.</title>
        <authorList>
            <person name="Yi H."/>
            <person name="Baek C."/>
        </authorList>
    </citation>
    <scope>NUCLEOTIDE SEQUENCE [LARGE SCALE GENOMIC DNA]</scope>
    <source>
        <strain evidence="8 9">HYN0048</strain>
    </source>
</reference>
<dbReference type="PANTHER" id="PTHR43133:SF8">
    <property type="entry name" value="RNA POLYMERASE SIGMA FACTOR HI_1459-RELATED"/>
    <property type="match status" value="1"/>
</dbReference>
<dbReference type="InterPro" id="IPR013249">
    <property type="entry name" value="RNA_pol_sigma70_r4_t2"/>
</dbReference>
<dbReference type="InterPro" id="IPR013325">
    <property type="entry name" value="RNA_pol_sigma_r2"/>
</dbReference>
<dbReference type="RefSeq" id="WP_108370519.1">
    <property type="nucleotide sequence ID" value="NZ_CP028811.1"/>
</dbReference>
<dbReference type="Pfam" id="PF04542">
    <property type="entry name" value="Sigma70_r2"/>
    <property type="match status" value="1"/>
</dbReference>
<sequence>MTQSDFIAIINPIRSKLFRFAKRLLISNEEAEDATQEVIMKLWAMNEKLAAYRSIEALAMTMTKNYCLDQLKSNRATKHLQIVHSDFALHGKDFQQDLEAADSLKWIGKIVNRLPEQQKLVLHMRDVEHYEFSQIAEILDITEVTARVTLNRARKTIKEQIIKTHQYGTA</sequence>
<dbReference type="InterPro" id="IPR013324">
    <property type="entry name" value="RNA_pol_sigma_r3/r4-like"/>
</dbReference>
<dbReference type="InterPro" id="IPR014284">
    <property type="entry name" value="RNA_pol_sigma-70_dom"/>
</dbReference>
<dbReference type="PANTHER" id="PTHR43133">
    <property type="entry name" value="RNA POLYMERASE ECF-TYPE SIGMA FACTO"/>
    <property type="match status" value="1"/>
</dbReference>
<dbReference type="Gene3D" id="1.10.10.10">
    <property type="entry name" value="Winged helix-like DNA-binding domain superfamily/Winged helix DNA-binding domain"/>
    <property type="match status" value="1"/>
</dbReference>
<evidence type="ECO:0000256" key="2">
    <source>
        <dbReference type="ARBA" id="ARBA00023015"/>
    </source>
</evidence>
<dbReference type="GO" id="GO:0003677">
    <property type="term" value="F:DNA binding"/>
    <property type="evidence" value="ECO:0007669"/>
    <property type="project" value="UniProtKB-KW"/>
</dbReference>
<keyword evidence="2" id="KW-0805">Transcription regulation</keyword>
<dbReference type="KEGG" id="fmg:HYN48_07500"/>
<evidence type="ECO:0000256" key="5">
    <source>
        <dbReference type="ARBA" id="ARBA00023163"/>
    </source>
</evidence>
<keyword evidence="9" id="KW-1185">Reference proteome</keyword>
<dbReference type="GO" id="GO:0016987">
    <property type="term" value="F:sigma factor activity"/>
    <property type="evidence" value="ECO:0007669"/>
    <property type="project" value="UniProtKB-KW"/>
</dbReference>
<dbReference type="InterPro" id="IPR036388">
    <property type="entry name" value="WH-like_DNA-bd_sf"/>
</dbReference>
<evidence type="ECO:0000259" key="7">
    <source>
        <dbReference type="Pfam" id="PF08281"/>
    </source>
</evidence>
<feature type="domain" description="RNA polymerase sigma factor 70 region 4 type 2" evidence="7">
    <location>
        <begin position="106"/>
        <end position="156"/>
    </location>
</feature>
<dbReference type="Gene3D" id="1.10.1740.10">
    <property type="match status" value="1"/>
</dbReference>
<dbReference type="CDD" id="cd06171">
    <property type="entry name" value="Sigma70_r4"/>
    <property type="match status" value="1"/>
</dbReference>
<dbReference type="EMBL" id="CP028811">
    <property type="protein sequence ID" value="AWA29935.1"/>
    <property type="molecule type" value="Genomic_DNA"/>
</dbReference>
<protein>
    <submittedName>
        <fullName evidence="8">RNA polymerase subunit sigma-70</fullName>
    </submittedName>
</protein>
<name>A0A2S0RE87_9FLAO</name>
<evidence type="ECO:0000256" key="4">
    <source>
        <dbReference type="ARBA" id="ARBA00023125"/>
    </source>
</evidence>
<dbReference type="AlphaFoldDB" id="A0A2S0RE87"/>